<protein>
    <submittedName>
        <fullName evidence="1">Uncharacterized protein</fullName>
    </submittedName>
</protein>
<proteinExistence type="predicted"/>
<sequence length="90" mass="9663">MEATNLIGFIMHRSSLSGETVLEETNRDGAGRISSRVGFWKRKRRAKKRKNDYGDLGEAIAEGGAELAGQTAGGLLRGLFRGIGSLLDGI</sequence>
<gene>
    <name evidence="1" type="ORF">GCM10009550_65280</name>
</gene>
<dbReference type="Proteomes" id="UP001500665">
    <property type="component" value="Unassembled WGS sequence"/>
</dbReference>
<accession>A0ABN1RVM6</accession>
<evidence type="ECO:0000313" key="2">
    <source>
        <dbReference type="Proteomes" id="UP001500665"/>
    </source>
</evidence>
<keyword evidence="2" id="KW-1185">Reference proteome</keyword>
<organism evidence="1 2">
    <name type="scientific">Actinocorallia libanotica</name>
    <dbReference type="NCBI Taxonomy" id="46162"/>
    <lineage>
        <taxon>Bacteria</taxon>
        <taxon>Bacillati</taxon>
        <taxon>Actinomycetota</taxon>
        <taxon>Actinomycetes</taxon>
        <taxon>Streptosporangiales</taxon>
        <taxon>Thermomonosporaceae</taxon>
        <taxon>Actinocorallia</taxon>
    </lineage>
</organism>
<dbReference type="RefSeq" id="WP_344245414.1">
    <property type="nucleotide sequence ID" value="NZ_BAAAHH010000037.1"/>
</dbReference>
<reference evidence="1 2" key="1">
    <citation type="journal article" date="2019" name="Int. J. Syst. Evol. Microbiol.">
        <title>The Global Catalogue of Microorganisms (GCM) 10K type strain sequencing project: providing services to taxonomists for standard genome sequencing and annotation.</title>
        <authorList>
            <consortium name="The Broad Institute Genomics Platform"/>
            <consortium name="The Broad Institute Genome Sequencing Center for Infectious Disease"/>
            <person name="Wu L."/>
            <person name="Ma J."/>
        </authorList>
    </citation>
    <scope>NUCLEOTIDE SEQUENCE [LARGE SCALE GENOMIC DNA]</scope>
    <source>
        <strain evidence="1 2">JCM 10696</strain>
    </source>
</reference>
<dbReference type="EMBL" id="BAAAHH010000037">
    <property type="protein sequence ID" value="GAA0965320.1"/>
    <property type="molecule type" value="Genomic_DNA"/>
</dbReference>
<name>A0ABN1RVM6_9ACTN</name>
<evidence type="ECO:0000313" key="1">
    <source>
        <dbReference type="EMBL" id="GAA0965320.1"/>
    </source>
</evidence>
<comment type="caution">
    <text evidence="1">The sequence shown here is derived from an EMBL/GenBank/DDBJ whole genome shotgun (WGS) entry which is preliminary data.</text>
</comment>